<dbReference type="AlphaFoldDB" id="A0AA36NMD2"/>
<evidence type="ECO:0000256" key="1">
    <source>
        <dbReference type="SAM" id="MobiDB-lite"/>
    </source>
</evidence>
<feature type="transmembrane region" description="Helical" evidence="2">
    <location>
        <begin position="452"/>
        <end position="472"/>
    </location>
</feature>
<name>A0AA36NMD2_9DINO</name>
<feature type="transmembrane region" description="Helical" evidence="2">
    <location>
        <begin position="92"/>
        <end position="112"/>
    </location>
</feature>
<feature type="transmembrane region" description="Helical" evidence="2">
    <location>
        <begin position="383"/>
        <end position="402"/>
    </location>
</feature>
<keyword evidence="2" id="KW-1133">Transmembrane helix</keyword>
<feature type="transmembrane region" description="Helical" evidence="2">
    <location>
        <begin position="124"/>
        <end position="143"/>
    </location>
</feature>
<evidence type="ECO:0000313" key="5">
    <source>
        <dbReference type="Proteomes" id="UP001178507"/>
    </source>
</evidence>
<feature type="compositionally biased region" description="Basic and acidic residues" evidence="1">
    <location>
        <begin position="32"/>
        <end position="52"/>
    </location>
</feature>
<dbReference type="Proteomes" id="UP001178507">
    <property type="component" value="Unassembled WGS sequence"/>
</dbReference>
<keyword evidence="3" id="KW-0732">Signal</keyword>
<feature type="region of interest" description="Disordered" evidence="1">
    <location>
        <begin position="516"/>
        <end position="550"/>
    </location>
</feature>
<organism evidence="4 5">
    <name type="scientific">Effrenium voratum</name>
    <dbReference type="NCBI Taxonomy" id="2562239"/>
    <lineage>
        <taxon>Eukaryota</taxon>
        <taxon>Sar</taxon>
        <taxon>Alveolata</taxon>
        <taxon>Dinophyceae</taxon>
        <taxon>Suessiales</taxon>
        <taxon>Symbiodiniaceae</taxon>
        <taxon>Effrenium</taxon>
    </lineage>
</organism>
<feature type="transmembrane region" description="Helical" evidence="2">
    <location>
        <begin position="342"/>
        <end position="362"/>
    </location>
</feature>
<proteinExistence type="predicted"/>
<evidence type="ECO:0000256" key="3">
    <source>
        <dbReference type="SAM" id="SignalP"/>
    </source>
</evidence>
<protein>
    <submittedName>
        <fullName evidence="4">Uncharacterized protein</fullName>
    </submittedName>
</protein>
<dbReference type="EMBL" id="CAUJNA010003758">
    <property type="protein sequence ID" value="CAJ1409223.1"/>
    <property type="molecule type" value="Genomic_DNA"/>
</dbReference>
<reference evidence="4" key="1">
    <citation type="submission" date="2023-08" db="EMBL/GenBank/DDBJ databases">
        <authorList>
            <person name="Chen Y."/>
            <person name="Shah S."/>
            <person name="Dougan E. K."/>
            <person name="Thang M."/>
            <person name="Chan C."/>
        </authorList>
    </citation>
    <scope>NUCLEOTIDE SEQUENCE</scope>
</reference>
<feature type="region of interest" description="Disordered" evidence="1">
    <location>
        <begin position="25"/>
        <end position="52"/>
    </location>
</feature>
<evidence type="ECO:0000313" key="4">
    <source>
        <dbReference type="EMBL" id="CAJ1409223.1"/>
    </source>
</evidence>
<feature type="transmembrane region" description="Helical" evidence="2">
    <location>
        <begin position="224"/>
        <end position="243"/>
    </location>
</feature>
<gene>
    <name evidence="4" type="ORF">EVOR1521_LOCUS30386</name>
</gene>
<feature type="transmembrane region" description="Helical" evidence="2">
    <location>
        <begin position="303"/>
        <end position="322"/>
    </location>
</feature>
<evidence type="ECO:0000256" key="2">
    <source>
        <dbReference type="SAM" id="Phobius"/>
    </source>
</evidence>
<comment type="caution">
    <text evidence="4">The sequence shown here is derived from an EMBL/GenBank/DDBJ whole genome shotgun (WGS) entry which is preliminary data.</text>
</comment>
<feature type="transmembrane region" description="Helical" evidence="2">
    <location>
        <begin position="422"/>
        <end position="440"/>
    </location>
</feature>
<sequence>MFFIFAALALQLASSAEYKREAQSVAANGQVEPHHSYVRRESREKESLMHQEPEPVNTVVQRATEAVSTLTVKAGEDKTVGVWKDEEKEASLAMSLALLASIGFVLAVFCMVSSSNSHLKVSTWRVLVSSISLFSVVLIFMAAKKLWKVVVGTTESDEAKVVSDFFSFFRFLALLFAIPQLLKSRMDNENLKHCAQIAGVHLIGFAGADAFTDVLKQDAFNSSPYYYLCGVVGTAACLGVLTWGTTKLRRRSGESASGAEAAAPAAPAAPAEAPAAAAEAEETPLVSDAPASPWMQLVEKMEIQATGFVVGFLISMWVRFAVTGAVPGARYGRKVTGDDVSYLYGYAMFTAACAVGMEWAVIPHVNGREGQAVLKRAMRTVSESLWMALAWLVFYGSQWVLWHMTADESGTHHTAKLTASNGLALVGSAMVFVPMIAGQMMNSMRWMVWETFVSMAALILAFSWETAVYMAVQGSAESIEGDSEKKLVGMLNILSILAIILPGWYLYMLPLAREEPKAEEKEGAEGEKAEATKDTKDTKDTKVPEASEAS</sequence>
<keyword evidence="2" id="KW-0472">Membrane</keyword>
<keyword evidence="5" id="KW-1185">Reference proteome</keyword>
<feature type="signal peptide" evidence="3">
    <location>
        <begin position="1"/>
        <end position="15"/>
    </location>
</feature>
<feature type="chain" id="PRO_5041388730" evidence="3">
    <location>
        <begin position="16"/>
        <end position="550"/>
    </location>
</feature>
<keyword evidence="2" id="KW-0812">Transmembrane</keyword>
<feature type="transmembrane region" description="Helical" evidence="2">
    <location>
        <begin position="487"/>
        <end position="507"/>
    </location>
</feature>
<accession>A0AA36NMD2</accession>